<gene>
    <name evidence="2" type="ORF">LB941_02085</name>
</gene>
<dbReference type="AlphaFoldDB" id="A0A9X2JKD7"/>
<dbReference type="EMBL" id="JAIULA010000003">
    <property type="protein sequence ID" value="MCP0886123.1"/>
    <property type="molecule type" value="Genomic_DNA"/>
</dbReference>
<dbReference type="SUPFAM" id="SSF55729">
    <property type="entry name" value="Acyl-CoA N-acyltransferases (Nat)"/>
    <property type="match status" value="1"/>
</dbReference>
<keyword evidence="3" id="KW-1185">Reference proteome</keyword>
<protein>
    <submittedName>
        <fullName evidence="2">GNAT family N-acetyltransferase</fullName>
    </submittedName>
</protein>
<reference evidence="2 3" key="1">
    <citation type="journal article" date="2023" name="Int. J. Syst. Evol. Microbiol.">
        <title>Ligilactobacillus ubinensis sp. nov., a novel species isolated from the wild ferment of a durian fruit (Durio zibethinus).</title>
        <authorList>
            <person name="Heng Y.C."/>
            <person name="Menon N."/>
            <person name="Chen B."/>
            <person name="Loo B.Z.L."/>
            <person name="Wong G.W.J."/>
            <person name="Lim A.C.H."/>
            <person name="Silvaraju S."/>
            <person name="Kittelmann S."/>
        </authorList>
    </citation>
    <scope>NUCLEOTIDE SEQUENCE [LARGE SCALE GENOMIC DNA]</scope>
    <source>
        <strain evidence="2 3">WILCCON 0076</strain>
    </source>
</reference>
<sequence length="166" mass="19535">MEIKKLTATEATAFLTFLRQLDYETNFMLFNPDERRTTNLEMQQQIVETYQQNGVILVAQDKNNILGFISATRSNMQKIKHIAYIVIGIRKKFRHQGVGKKLFEELFKWVFQNQVTKLELTVMVNNLVALHLYQQNGFEIEGCKRNSIFQEGHYIDEYYMGKIISN</sequence>
<comment type="caution">
    <text evidence="2">The sequence shown here is derived from an EMBL/GenBank/DDBJ whole genome shotgun (WGS) entry which is preliminary data.</text>
</comment>
<dbReference type="CDD" id="cd04301">
    <property type="entry name" value="NAT_SF"/>
    <property type="match status" value="1"/>
</dbReference>
<dbReference type="PROSITE" id="PS51186">
    <property type="entry name" value="GNAT"/>
    <property type="match status" value="1"/>
</dbReference>
<dbReference type="InterPro" id="IPR016181">
    <property type="entry name" value="Acyl_CoA_acyltransferase"/>
</dbReference>
<organism evidence="2 3">
    <name type="scientific">Ligilactobacillus ubinensis</name>
    <dbReference type="NCBI Taxonomy" id="2876789"/>
    <lineage>
        <taxon>Bacteria</taxon>
        <taxon>Bacillati</taxon>
        <taxon>Bacillota</taxon>
        <taxon>Bacilli</taxon>
        <taxon>Lactobacillales</taxon>
        <taxon>Lactobacillaceae</taxon>
        <taxon>Ligilactobacillus</taxon>
    </lineage>
</organism>
<dbReference type="InterPro" id="IPR000182">
    <property type="entry name" value="GNAT_dom"/>
</dbReference>
<dbReference type="Pfam" id="PF00583">
    <property type="entry name" value="Acetyltransf_1"/>
    <property type="match status" value="1"/>
</dbReference>
<dbReference type="RefSeq" id="WP_253359094.1">
    <property type="nucleotide sequence ID" value="NZ_JAIULA010000003.1"/>
</dbReference>
<dbReference type="PANTHER" id="PTHR43415:SF3">
    <property type="entry name" value="GNAT-FAMILY ACETYLTRANSFERASE"/>
    <property type="match status" value="1"/>
</dbReference>
<proteinExistence type="predicted"/>
<feature type="domain" description="N-acetyltransferase" evidence="1">
    <location>
        <begin position="1"/>
        <end position="165"/>
    </location>
</feature>
<evidence type="ECO:0000313" key="3">
    <source>
        <dbReference type="Proteomes" id="UP001139006"/>
    </source>
</evidence>
<accession>A0A9X2JKD7</accession>
<dbReference type="Proteomes" id="UP001139006">
    <property type="component" value="Unassembled WGS sequence"/>
</dbReference>
<name>A0A9X2JKD7_9LACO</name>
<dbReference type="Gene3D" id="3.40.630.30">
    <property type="match status" value="1"/>
</dbReference>
<evidence type="ECO:0000259" key="1">
    <source>
        <dbReference type="PROSITE" id="PS51186"/>
    </source>
</evidence>
<evidence type="ECO:0000313" key="2">
    <source>
        <dbReference type="EMBL" id="MCP0886123.1"/>
    </source>
</evidence>
<dbReference type="GO" id="GO:0016747">
    <property type="term" value="F:acyltransferase activity, transferring groups other than amino-acyl groups"/>
    <property type="evidence" value="ECO:0007669"/>
    <property type="project" value="InterPro"/>
</dbReference>
<dbReference type="PANTHER" id="PTHR43415">
    <property type="entry name" value="SPERMIDINE N(1)-ACETYLTRANSFERASE"/>
    <property type="match status" value="1"/>
</dbReference>